<dbReference type="Gene3D" id="3.30.1370.70">
    <property type="entry name" value="Scaffold protein Nfu/NifU, N-terminal domain"/>
    <property type="match status" value="1"/>
</dbReference>
<dbReference type="InterPro" id="IPR034904">
    <property type="entry name" value="FSCA_dom_sf"/>
</dbReference>
<feature type="compositionally biased region" description="Low complexity" evidence="2">
    <location>
        <begin position="15"/>
        <end position="33"/>
    </location>
</feature>
<dbReference type="GO" id="GO:0051536">
    <property type="term" value="F:iron-sulfur cluster binding"/>
    <property type="evidence" value="ECO:0007669"/>
    <property type="project" value="InterPro"/>
</dbReference>
<dbReference type="EMBL" id="CP048685">
    <property type="protein sequence ID" value="QPJ60559.1"/>
    <property type="molecule type" value="Genomic_DNA"/>
</dbReference>
<dbReference type="GO" id="GO:0016226">
    <property type="term" value="P:iron-sulfur cluster assembly"/>
    <property type="evidence" value="ECO:0007669"/>
    <property type="project" value="InterPro"/>
</dbReference>
<dbReference type="Pfam" id="PF01106">
    <property type="entry name" value="NifU"/>
    <property type="match status" value="1"/>
</dbReference>
<dbReference type="Pfam" id="PF08712">
    <property type="entry name" value="Nfu_N"/>
    <property type="match status" value="1"/>
</dbReference>
<organism evidence="4 5">
    <name type="scientific">Candidatus Nitronauta litoralis</name>
    <dbReference type="NCBI Taxonomy" id="2705533"/>
    <lineage>
        <taxon>Bacteria</taxon>
        <taxon>Pseudomonadati</taxon>
        <taxon>Nitrospinota/Tectimicrobiota group</taxon>
        <taxon>Nitrospinota</taxon>
        <taxon>Nitrospinia</taxon>
        <taxon>Nitrospinales</taxon>
        <taxon>Nitrospinaceae</taxon>
        <taxon>Candidatus Nitronauta</taxon>
    </lineage>
</organism>
<dbReference type="PANTHER" id="PTHR11178:SF25">
    <property type="entry name" value="NIFU-LIKE PROTEIN 3, CHLOROPLASTIC"/>
    <property type="match status" value="1"/>
</dbReference>
<feature type="domain" description="Scaffold protein Nfu/NifU N-terminal" evidence="3">
    <location>
        <begin position="39"/>
        <end position="125"/>
    </location>
</feature>
<proteinExistence type="inferred from homology"/>
<dbReference type="SUPFAM" id="SSF117916">
    <property type="entry name" value="Fe-S cluster assembly (FSCA) domain-like"/>
    <property type="match status" value="1"/>
</dbReference>
<feature type="region of interest" description="Disordered" evidence="2">
    <location>
        <begin position="10"/>
        <end position="44"/>
    </location>
</feature>
<comment type="similarity">
    <text evidence="1">Belongs to the NifU family.</text>
</comment>
<dbReference type="AlphaFoldDB" id="A0A7T0FYS9"/>
<evidence type="ECO:0000256" key="1">
    <source>
        <dbReference type="ARBA" id="ARBA00006420"/>
    </source>
</evidence>
<accession>A0A7T0FYS9</accession>
<evidence type="ECO:0000259" key="3">
    <source>
        <dbReference type="SMART" id="SM00932"/>
    </source>
</evidence>
<dbReference type="Proteomes" id="UP000594688">
    <property type="component" value="Chromosome"/>
</dbReference>
<name>A0A7T0FYS9_9BACT</name>
<gene>
    <name evidence="4" type="ORF">G3M70_01115</name>
</gene>
<sequence>MKISEILAAREKKTTTPTSGNTGTSTPPAGTGKKPIKVVRTRETPNPNAKQYVLNTQVLSYGKRSYSGIDECGDDAMAKSIFDFDGIKNVYIMNNFVTVTKADAVGWNPLEKQVWKVIDDKVTIYPAEETEKIEVEVKDFLNMAREKQMQAVEMVLNRSIRHSLAQDGGGVELKDVEGTEVKIHYQGACGDCPSSTTGTLQHIERLIKQQLHPDLVVKPV</sequence>
<reference evidence="4 5" key="1">
    <citation type="submission" date="2020-02" db="EMBL/GenBank/DDBJ databases">
        <title>Genomic and physiological characterization of two novel Nitrospinaceae genera.</title>
        <authorList>
            <person name="Mueller A.J."/>
            <person name="Jung M.-Y."/>
            <person name="Strachan C.R."/>
            <person name="Herbold C.W."/>
            <person name="Kirkegaard R.H."/>
            <person name="Daims H."/>
        </authorList>
    </citation>
    <scope>NUCLEOTIDE SEQUENCE [LARGE SCALE GENOMIC DNA]</scope>
    <source>
        <strain evidence="4">EB</strain>
    </source>
</reference>
<dbReference type="Gene3D" id="3.30.300.130">
    <property type="entry name" value="Fe-S cluster assembly (FSCA)"/>
    <property type="match status" value="1"/>
</dbReference>
<dbReference type="SUPFAM" id="SSF110836">
    <property type="entry name" value="Hypothetical protein SAV1430"/>
    <property type="match status" value="1"/>
</dbReference>
<evidence type="ECO:0000313" key="5">
    <source>
        <dbReference type="Proteomes" id="UP000594688"/>
    </source>
</evidence>
<dbReference type="PANTHER" id="PTHR11178">
    <property type="entry name" value="IRON-SULFUR CLUSTER SCAFFOLD PROTEIN NFU-RELATED"/>
    <property type="match status" value="1"/>
</dbReference>
<protein>
    <submittedName>
        <fullName evidence="4">NifU family protein</fullName>
    </submittedName>
</protein>
<dbReference type="InterPro" id="IPR036498">
    <property type="entry name" value="Nfu/NifU_N_sf"/>
</dbReference>
<dbReference type="SMART" id="SM00932">
    <property type="entry name" value="Nfu_N"/>
    <property type="match status" value="1"/>
</dbReference>
<dbReference type="InterPro" id="IPR014824">
    <property type="entry name" value="Nfu/NifU_N"/>
</dbReference>
<evidence type="ECO:0000313" key="4">
    <source>
        <dbReference type="EMBL" id="QPJ60559.1"/>
    </source>
</evidence>
<dbReference type="InterPro" id="IPR001075">
    <property type="entry name" value="NIF_FeS_clus_asmbl_NifU_C"/>
</dbReference>
<evidence type="ECO:0000256" key="2">
    <source>
        <dbReference type="SAM" id="MobiDB-lite"/>
    </source>
</evidence>
<dbReference type="GO" id="GO:0005506">
    <property type="term" value="F:iron ion binding"/>
    <property type="evidence" value="ECO:0007669"/>
    <property type="project" value="InterPro"/>
</dbReference>
<dbReference type="KEGG" id="nli:G3M70_01115"/>